<organism evidence="1 2">
    <name type="scientific">Burkholderia ubonensis</name>
    <dbReference type="NCBI Taxonomy" id="101571"/>
    <lineage>
        <taxon>Bacteria</taxon>
        <taxon>Pseudomonadati</taxon>
        <taxon>Pseudomonadota</taxon>
        <taxon>Betaproteobacteria</taxon>
        <taxon>Burkholderiales</taxon>
        <taxon>Burkholderiaceae</taxon>
        <taxon>Burkholderia</taxon>
        <taxon>Burkholderia cepacia complex</taxon>
    </lineage>
</organism>
<dbReference type="Proteomes" id="UP000065521">
    <property type="component" value="Unassembled WGS sequence"/>
</dbReference>
<sequence>MKKRKDYLKPRLTGERFDGHSIPLEVLKDWAAFEDLIVETAKWLYKSGNPSRERVPRGFTRDFSLTLTAVEEGSAVPVLQMDYDEDLAGAVYADWFEKARDNVVAAIAAAANDDSFDQMLPPNFGQYFDRFGRSLRDGEAFQFRSGSADYDVTYTREVRKRIVLSQAQSYRTEERVRGVLSEVDAKAKTFMLHALSGERVTAAYLPEIGNTVIDSLKAYDQGGRVLVTGTTVRDGADRLLRLETVSRVDPLDPLDVAWRLDELANLSQGWMDGEGERLSAEGLRWLSAAWESMWTELPLPYLYPTLTGGVEAEWSAGASQASLSIDFDSKHGMWVSSNDPFDADGRDFDLSTEEGWRQLELAVSVLYNEGSDAR</sequence>
<name>A0A102LFC5_9BURK</name>
<evidence type="ECO:0000313" key="2">
    <source>
        <dbReference type="Proteomes" id="UP000065521"/>
    </source>
</evidence>
<comment type="caution">
    <text evidence="1">The sequence shown here is derived from an EMBL/GenBank/DDBJ whole genome shotgun (WGS) entry which is preliminary data.</text>
</comment>
<dbReference type="RefSeq" id="WP_059632639.1">
    <property type="nucleotide sequence ID" value="NZ_LOTK01000066.1"/>
</dbReference>
<reference evidence="1 2" key="1">
    <citation type="submission" date="2015-11" db="EMBL/GenBank/DDBJ databases">
        <title>Expanding the genomic diversity of Burkholderia species for the development of highly accurate diagnostics.</title>
        <authorList>
            <person name="Sahl J."/>
            <person name="Keim P."/>
            <person name="Wagner D."/>
        </authorList>
    </citation>
    <scope>NUCLEOTIDE SEQUENCE [LARGE SCALE GENOMIC DNA]</scope>
    <source>
        <strain evidence="1 2">RF32-BP4</strain>
    </source>
</reference>
<dbReference type="AlphaFoldDB" id="A0A102LFC5"/>
<gene>
    <name evidence="1" type="ORF">WI38_11230</name>
</gene>
<evidence type="ECO:0000313" key="1">
    <source>
        <dbReference type="EMBL" id="KUZ92689.1"/>
    </source>
</evidence>
<dbReference type="EMBL" id="LOTN01000021">
    <property type="protein sequence ID" value="KUZ92689.1"/>
    <property type="molecule type" value="Genomic_DNA"/>
</dbReference>
<proteinExistence type="predicted"/>
<accession>A0A102LFC5</accession>
<protein>
    <submittedName>
        <fullName evidence="1">Uncharacterized protein</fullName>
    </submittedName>
</protein>